<evidence type="ECO:0000313" key="9">
    <source>
        <dbReference type="EMBL" id="KAK4420616.1"/>
    </source>
</evidence>
<evidence type="ECO:0000256" key="6">
    <source>
        <dbReference type="ARBA" id="ARBA00023136"/>
    </source>
</evidence>
<keyword evidence="3 7" id="KW-0812">Transmembrane</keyword>
<dbReference type="Proteomes" id="UP001293254">
    <property type="component" value="Unassembled WGS sequence"/>
</dbReference>
<evidence type="ECO:0000256" key="2">
    <source>
        <dbReference type="ARBA" id="ARBA00022448"/>
    </source>
</evidence>
<keyword evidence="10" id="KW-1185">Reference proteome</keyword>
<feature type="transmembrane region" description="Helical" evidence="7">
    <location>
        <begin position="184"/>
        <end position="210"/>
    </location>
</feature>
<dbReference type="GO" id="GO:0006865">
    <property type="term" value="P:amino acid transport"/>
    <property type="evidence" value="ECO:0007669"/>
    <property type="project" value="UniProtKB-KW"/>
</dbReference>
<reference evidence="9" key="2">
    <citation type="journal article" date="2024" name="Plant">
        <title>Genomic evolution and insights into agronomic trait innovations of Sesamum species.</title>
        <authorList>
            <person name="Miao H."/>
            <person name="Wang L."/>
            <person name="Qu L."/>
            <person name="Liu H."/>
            <person name="Sun Y."/>
            <person name="Le M."/>
            <person name="Wang Q."/>
            <person name="Wei S."/>
            <person name="Zheng Y."/>
            <person name="Lin W."/>
            <person name="Duan Y."/>
            <person name="Cao H."/>
            <person name="Xiong S."/>
            <person name="Wang X."/>
            <person name="Wei L."/>
            <person name="Li C."/>
            <person name="Ma Q."/>
            <person name="Ju M."/>
            <person name="Zhao R."/>
            <person name="Li G."/>
            <person name="Mu C."/>
            <person name="Tian Q."/>
            <person name="Mei H."/>
            <person name="Zhang T."/>
            <person name="Gao T."/>
            <person name="Zhang H."/>
        </authorList>
    </citation>
    <scope>NUCLEOTIDE SEQUENCE</scope>
    <source>
        <strain evidence="9">3651</strain>
    </source>
</reference>
<organism evidence="9 10">
    <name type="scientific">Sesamum alatum</name>
    <dbReference type="NCBI Taxonomy" id="300844"/>
    <lineage>
        <taxon>Eukaryota</taxon>
        <taxon>Viridiplantae</taxon>
        <taxon>Streptophyta</taxon>
        <taxon>Embryophyta</taxon>
        <taxon>Tracheophyta</taxon>
        <taxon>Spermatophyta</taxon>
        <taxon>Magnoliopsida</taxon>
        <taxon>eudicotyledons</taxon>
        <taxon>Gunneridae</taxon>
        <taxon>Pentapetalae</taxon>
        <taxon>asterids</taxon>
        <taxon>lamiids</taxon>
        <taxon>Lamiales</taxon>
        <taxon>Pedaliaceae</taxon>
        <taxon>Sesamum</taxon>
    </lineage>
</organism>
<evidence type="ECO:0000256" key="4">
    <source>
        <dbReference type="ARBA" id="ARBA00022970"/>
    </source>
</evidence>
<feature type="transmembrane region" description="Helical" evidence="7">
    <location>
        <begin position="160"/>
        <end position="177"/>
    </location>
</feature>
<accession>A0AAE1XZT4</accession>
<feature type="transmembrane region" description="Helical" evidence="7">
    <location>
        <begin position="57"/>
        <end position="80"/>
    </location>
</feature>
<evidence type="ECO:0000256" key="3">
    <source>
        <dbReference type="ARBA" id="ARBA00022692"/>
    </source>
</evidence>
<evidence type="ECO:0000259" key="8">
    <source>
        <dbReference type="Pfam" id="PF01490"/>
    </source>
</evidence>
<dbReference type="InterPro" id="IPR013057">
    <property type="entry name" value="AA_transpt_TM"/>
</dbReference>
<dbReference type="EMBL" id="JACGWO010000008">
    <property type="protein sequence ID" value="KAK4420616.1"/>
    <property type="molecule type" value="Genomic_DNA"/>
</dbReference>
<feature type="transmembrane region" description="Helical" evidence="7">
    <location>
        <begin position="120"/>
        <end position="140"/>
    </location>
</feature>
<gene>
    <name evidence="9" type="ORF">Salat_2012100</name>
</gene>
<evidence type="ECO:0000256" key="1">
    <source>
        <dbReference type="ARBA" id="ARBA00004370"/>
    </source>
</evidence>
<sequence length="463" mass="51241">MGLTESDDLALLQSSSSSDNSVTKKRTGTIWTATAHIITGVIGSGVLSLAWSMAQLGWIAGPFSMLFFAVITLISTFLLCDCYRSPDPEYGPIRNRSYTEAVQLYLGEWSAWICEVCMQISFYGTGIAYVITSAICLRAIERSNCYHKHGHDASCEFGDTFYMLLFGVVQVFMSQIPDFHSMGWLSVLAAIMSFTYSSIGLGLGAAKVIGDGVVQGSIDGLSASSSTQKLWLVSQALGDIAFAYPYSVIVFNIQDTLRSPPPESETMKRASVVSICITTFFYLSCAGFGYAAFGDQTPGNLLTGFGFYEPYWLIDFANACIVLHLVGGYQVYSQPVFAVADKWFTEQLPDSAFVHKHYRLKLPLLPALELNLQRVCFRTAYVASTTAVAMMFPYFNQVLGVLGALNFWPLSIYFPVEMWLRQRNIRAWTTTWILLRSFSLLCFVLTMFSLVGSIEGLLAARFS</sequence>
<feature type="domain" description="Amino acid transporter transmembrane" evidence="8">
    <location>
        <begin position="26"/>
        <end position="457"/>
    </location>
</feature>
<proteinExistence type="predicted"/>
<name>A0AAE1XZT4_9LAMI</name>
<keyword evidence="4" id="KW-0029">Amino-acid transport</keyword>
<dbReference type="AlphaFoldDB" id="A0AAE1XZT4"/>
<dbReference type="Pfam" id="PF01490">
    <property type="entry name" value="Aa_trans"/>
    <property type="match status" value="1"/>
</dbReference>
<protein>
    <submittedName>
        <fullName evidence="9">Amino acid permease 7</fullName>
    </submittedName>
</protein>
<keyword evidence="6 7" id="KW-0472">Membrane</keyword>
<reference evidence="9" key="1">
    <citation type="submission" date="2020-06" db="EMBL/GenBank/DDBJ databases">
        <authorList>
            <person name="Li T."/>
            <person name="Hu X."/>
            <person name="Zhang T."/>
            <person name="Song X."/>
            <person name="Zhang H."/>
            <person name="Dai N."/>
            <person name="Sheng W."/>
            <person name="Hou X."/>
            <person name="Wei L."/>
        </authorList>
    </citation>
    <scope>NUCLEOTIDE SEQUENCE</scope>
    <source>
        <strain evidence="9">3651</strain>
        <tissue evidence="9">Leaf</tissue>
    </source>
</reference>
<keyword evidence="5 7" id="KW-1133">Transmembrane helix</keyword>
<comment type="subcellular location">
    <subcellularLocation>
        <location evidence="1">Membrane</location>
    </subcellularLocation>
</comment>
<feature type="transmembrane region" description="Helical" evidence="7">
    <location>
        <begin position="30"/>
        <end position="51"/>
    </location>
</feature>
<dbReference type="GO" id="GO:0016020">
    <property type="term" value="C:membrane"/>
    <property type="evidence" value="ECO:0007669"/>
    <property type="project" value="UniProtKB-SubCell"/>
</dbReference>
<evidence type="ECO:0000256" key="5">
    <source>
        <dbReference type="ARBA" id="ARBA00022989"/>
    </source>
</evidence>
<evidence type="ECO:0000256" key="7">
    <source>
        <dbReference type="SAM" id="Phobius"/>
    </source>
</evidence>
<keyword evidence="2" id="KW-0813">Transport</keyword>
<dbReference type="PANTHER" id="PTHR48017">
    <property type="entry name" value="OS05G0424000 PROTEIN-RELATED"/>
    <property type="match status" value="1"/>
</dbReference>
<evidence type="ECO:0000313" key="10">
    <source>
        <dbReference type="Proteomes" id="UP001293254"/>
    </source>
</evidence>
<feature type="transmembrane region" description="Helical" evidence="7">
    <location>
        <begin position="432"/>
        <end position="454"/>
    </location>
</feature>
<feature type="transmembrane region" description="Helical" evidence="7">
    <location>
        <begin position="272"/>
        <end position="291"/>
    </location>
</feature>
<comment type="caution">
    <text evidence="9">The sequence shown here is derived from an EMBL/GenBank/DDBJ whole genome shotgun (WGS) entry which is preliminary data.</text>
</comment>
<feature type="transmembrane region" description="Helical" evidence="7">
    <location>
        <begin position="401"/>
        <end position="420"/>
    </location>
</feature>